<evidence type="ECO:0000256" key="11">
    <source>
        <dbReference type="ARBA" id="ARBA00023012"/>
    </source>
</evidence>
<feature type="domain" description="Histidine kinase" evidence="16">
    <location>
        <begin position="444"/>
        <end position="665"/>
    </location>
</feature>
<reference evidence="22 23" key="1">
    <citation type="submission" date="2023-01" db="EMBL/GenBank/DDBJ databases">
        <title>Novel diversity within Roseofilum (Cyanobacteria; Desertifilaceae) from marine benthic mats with descriptions of four novel species.</title>
        <authorList>
            <person name="Wang Y."/>
            <person name="Berthold D.E."/>
            <person name="Hu J."/>
            <person name="Lefler F.W."/>
            <person name="Laughinghouse H.D. IV."/>
        </authorList>
    </citation>
    <scope>NUCLEOTIDE SEQUENCE [LARGE SCALE GENOMIC DNA]</scope>
    <source>
        <strain evidence="22 23">BLCC-M143</strain>
    </source>
</reference>
<dbReference type="SMART" id="SM00091">
    <property type="entry name" value="PAS"/>
    <property type="match status" value="2"/>
</dbReference>
<organism evidence="22 23">
    <name type="scientific">Roseofilum casamattae BLCC-M143</name>
    <dbReference type="NCBI Taxonomy" id="3022442"/>
    <lineage>
        <taxon>Bacteria</taxon>
        <taxon>Bacillati</taxon>
        <taxon>Cyanobacteriota</taxon>
        <taxon>Cyanophyceae</taxon>
        <taxon>Desertifilales</taxon>
        <taxon>Desertifilaceae</taxon>
        <taxon>Roseofilum</taxon>
        <taxon>Roseofilum casamattae</taxon>
    </lineage>
</organism>
<dbReference type="Gene3D" id="3.40.50.2300">
    <property type="match status" value="2"/>
</dbReference>
<feature type="domain" description="HPt" evidence="20">
    <location>
        <begin position="1016"/>
        <end position="1115"/>
    </location>
</feature>
<dbReference type="InterPro" id="IPR013655">
    <property type="entry name" value="PAS_fold_3"/>
</dbReference>
<dbReference type="Pfam" id="PF08447">
    <property type="entry name" value="PAS_3"/>
    <property type="match status" value="1"/>
</dbReference>
<evidence type="ECO:0000256" key="9">
    <source>
        <dbReference type="ARBA" id="ARBA00022840"/>
    </source>
</evidence>
<dbReference type="SUPFAM" id="SSF54631">
    <property type="entry name" value="CBS-domain pair"/>
    <property type="match status" value="1"/>
</dbReference>
<dbReference type="InterPro" id="IPR000700">
    <property type="entry name" value="PAS-assoc_C"/>
</dbReference>
<dbReference type="Pfam" id="PF00512">
    <property type="entry name" value="HisKA"/>
    <property type="match status" value="1"/>
</dbReference>
<keyword evidence="10" id="KW-1133">Transmembrane helix</keyword>
<feature type="modified residue" description="4-aspartylphosphate" evidence="14">
    <location>
        <position position="893"/>
    </location>
</feature>
<evidence type="ECO:0000256" key="13">
    <source>
        <dbReference type="PROSITE-ProRule" id="PRU00110"/>
    </source>
</evidence>
<evidence type="ECO:0000259" key="16">
    <source>
        <dbReference type="PROSITE" id="PS50109"/>
    </source>
</evidence>
<evidence type="ECO:0000256" key="5">
    <source>
        <dbReference type="ARBA" id="ARBA00022553"/>
    </source>
</evidence>
<keyword evidence="15" id="KW-0129">CBS domain</keyword>
<dbReference type="InterPro" id="IPR001610">
    <property type="entry name" value="PAC"/>
</dbReference>
<dbReference type="SMART" id="SM00086">
    <property type="entry name" value="PAC"/>
    <property type="match status" value="2"/>
</dbReference>
<dbReference type="Pfam" id="PF00571">
    <property type="entry name" value="CBS"/>
    <property type="match status" value="2"/>
</dbReference>
<dbReference type="SMART" id="SM00448">
    <property type="entry name" value="REC"/>
    <property type="match status" value="2"/>
</dbReference>
<evidence type="ECO:0000256" key="7">
    <source>
        <dbReference type="ARBA" id="ARBA00022741"/>
    </source>
</evidence>
<dbReference type="InterPro" id="IPR000014">
    <property type="entry name" value="PAS"/>
</dbReference>
<evidence type="ECO:0000259" key="20">
    <source>
        <dbReference type="PROSITE" id="PS50894"/>
    </source>
</evidence>
<evidence type="ECO:0000256" key="3">
    <source>
        <dbReference type="ARBA" id="ARBA00012438"/>
    </source>
</evidence>
<dbReference type="Gene3D" id="3.30.565.10">
    <property type="entry name" value="Histidine kinase-like ATPase, C-terminal domain"/>
    <property type="match status" value="1"/>
</dbReference>
<evidence type="ECO:0000259" key="21">
    <source>
        <dbReference type="PROSITE" id="PS51371"/>
    </source>
</evidence>
<evidence type="ECO:0000259" key="19">
    <source>
        <dbReference type="PROSITE" id="PS50113"/>
    </source>
</evidence>
<dbReference type="InterPro" id="IPR011006">
    <property type="entry name" value="CheY-like_superfamily"/>
</dbReference>
<dbReference type="Proteomes" id="UP001232992">
    <property type="component" value="Unassembled WGS sequence"/>
</dbReference>
<dbReference type="InterPro" id="IPR046342">
    <property type="entry name" value="CBS_dom_sf"/>
</dbReference>
<dbReference type="InterPro" id="IPR036890">
    <property type="entry name" value="HATPase_C_sf"/>
</dbReference>
<dbReference type="EMBL" id="JAQOSQ010000002">
    <property type="protein sequence ID" value="MDJ1182222.1"/>
    <property type="molecule type" value="Genomic_DNA"/>
</dbReference>
<dbReference type="InterPro" id="IPR003594">
    <property type="entry name" value="HATPase_dom"/>
</dbReference>
<dbReference type="InterPro" id="IPR036641">
    <property type="entry name" value="HPT_dom_sf"/>
</dbReference>
<keyword evidence="5 14" id="KW-0597">Phosphoprotein</keyword>
<name>A0ABT7BSQ4_9CYAN</name>
<feature type="modified residue" description="4-aspartylphosphate" evidence="14">
    <location>
        <position position="739"/>
    </location>
</feature>
<dbReference type="Pfam" id="PF02518">
    <property type="entry name" value="HATPase_c"/>
    <property type="match status" value="1"/>
</dbReference>
<dbReference type="EC" id="2.7.13.3" evidence="3"/>
<dbReference type="PROSITE" id="PS50113">
    <property type="entry name" value="PAC"/>
    <property type="match status" value="1"/>
</dbReference>
<dbReference type="SUPFAM" id="SSF55874">
    <property type="entry name" value="ATPase domain of HSP90 chaperone/DNA topoisomerase II/histidine kinase"/>
    <property type="match status" value="1"/>
</dbReference>
<evidence type="ECO:0000256" key="6">
    <source>
        <dbReference type="ARBA" id="ARBA00022692"/>
    </source>
</evidence>
<comment type="catalytic activity">
    <reaction evidence="1">
        <text>ATP + protein L-histidine = ADP + protein N-phospho-L-histidine.</text>
        <dbReference type="EC" id="2.7.13.3"/>
    </reaction>
</comment>
<dbReference type="Pfam" id="PF13426">
    <property type="entry name" value="PAS_9"/>
    <property type="match status" value="1"/>
</dbReference>
<feature type="domain" description="Response regulatory" evidence="17">
    <location>
        <begin position="844"/>
        <end position="968"/>
    </location>
</feature>
<dbReference type="SUPFAM" id="SSF47226">
    <property type="entry name" value="Histidine-containing phosphotransfer domain, HPT domain"/>
    <property type="match status" value="1"/>
</dbReference>
<feature type="domain" description="CBS" evidence="21">
    <location>
        <begin position="17"/>
        <end position="82"/>
    </location>
</feature>
<dbReference type="PROSITE" id="PS51371">
    <property type="entry name" value="CBS"/>
    <property type="match status" value="2"/>
</dbReference>
<proteinExistence type="predicted"/>
<keyword evidence="7" id="KW-0547">Nucleotide-binding</keyword>
<keyword evidence="4" id="KW-1003">Cell membrane</keyword>
<dbReference type="NCBIfam" id="TIGR00229">
    <property type="entry name" value="sensory_box"/>
    <property type="match status" value="2"/>
</dbReference>
<dbReference type="PANTHER" id="PTHR45339">
    <property type="entry name" value="HYBRID SIGNAL TRANSDUCTION HISTIDINE KINASE J"/>
    <property type="match status" value="1"/>
</dbReference>
<keyword evidence="9" id="KW-0067">ATP-binding</keyword>
<feature type="domain" description="PAS" evidence="18">
    <location>
        <begin position="203"/>
        <end position="248"/>
    </location>
</feature>
<evidence type="ECO:0000256" key="4">
    <source>
        <dbReference type="ARBA" id="ARBA00022475"/>
    </source>
</evidence>
<dbReference type="SMART" id="SM00116">
    <property type="entry name" value="CBS"/>
    <property type="match status" value="2"/>
</dbReference>
<evidence type="ECO:0000256" key="10">
    <source>
        <dbReference type="ARBA" id="ARBA00022989"/>
    </source>
</evidence>
<feature type="modified residue" description="Phosphohistidine" evidence="13">
    <location>
        <position position="1055"/>
    </location>
</feature>
<dbReference type="SUPFAM" id="SSF47384">
    <property type="entry name" value="Homodimeric domain of signal transducing histidine kinase"/>
    <property type="match status" value="1"/>
</dbReference>
<dbReference type="PRINTS" id="PR00344">
    <property type="entry name" value="BCTRLSENSOR"/>
</dbReference>
<dbReference type="CDD" id="cd00130">
    <property type="entry name" value="PAS"/>
    <property type="match status" value="2"/>
</dbReference>
<evidence type="ECO:0000256" key="15">
    <source>
        <dbReference type="PROSITE-ProRule" id="PRU00703"/>
    </source>
</evidence>
<evidence type="ECO:0000256" key="2">
    <source>
        <dbReference type="ARBA" id="ARBA00004651"/>
    </source>
</evidence>
<evidence type="ECO:0000313" key="22">
    <source>
        <dbReference type="EMBL" id="MDJ1182222.1"/>
    </source>
</evidence>
<keyword evidence="11" id="KW-0902">Two-component regulatory system</keyword>
<dbReference type="InterPro" id="IPR035965">
    <property type="entry name" value="PAS-like_dom_sf"/>
</dbReference>
<dbReference type="Gene3D" id="3.10.580.10">
    <property type="entry name" value="CBS-domain"/>
    <property type="match status" value="1"/>
</dbReference>
<sequence length="1210" mass="134748">MFTSTTVLTSVELTLSIFRSPIVVSLHTPVREVIARMHSARLEESATLETNASCAIAVDREKVVGILTASDVLRLVAQGQPFQDLSMGDVMTHPVVTVSELDVTDNESLLGLFDRYQIGHLPIVNGRQQLVGILTQSNLLQAILARQTDNADEISANEATSGLLEIDRDLSDRQQVELAMKYQVAAIEAVIDGIGIVQGDCYLYLNQAHLDFFGYQPEELFGHSWKKLYSQAEVERFERDIFPILERDGAWRGEATATHKDGSTFVQELSLNLTEEGLLICVCRDVSDRKQAEIALEDMQQRLTLATKAANVGIWDFNLIEDRLIWDERMLELYGTNADEFEQTYQAWGRNVHPQDLAAAEREFQTAVSGEKEFHTEFRIVRPDGETRFIEAHAIILRDDRGTAMRAIGINFDITERKLAEQQLHDAKEAAEYANRAKSEFLALMSHEIRTPMNGVLGLTHLALQTDLNPVQRDYLNKIQYSGQSLLQIINDILDFSKIEVGKLELELVPFQLDDIVTAINNTLSLKAAEKDLDLLFEIDDKIPHCLLGDPLRLSQIAINLASNAIKFTDTGSVVIAISTLMSHSETIRLRFEVRDTGIGLTPSQLENLFEAFTQADASTSRKYSGTGLGLAICKRLVALMGGTIGVNSEAGVGSTFYFELELGYLCQLPEERLSQERPNVRGLKCLVVDDNRPLREGLIKVLQSFSFSAFSASSGRMAIDMLHRAIADEEPFDFILMDRCMPKWNGIETIQQMRSELGIEATPPILMMTAYDREALREETQGLGIGALLPKPIDRSKLLDAILHVLGYESSCDSGRTGRYRRYNSRSRSPYQVQGLEQLQGAQILVVEDNEVNQLIARELLHSVGTIVDIAVNGLEAIANVQQCSYDLVLMDIRMPEMDGLEATRQIRALVEEGNLQTERFATLPIVAMTAHATDSDLVRSLEAGMNDRVSKPIDPQELFAALIRWIAPYDREMDKEIVLKRGGAQRPALEPTAPPSIVLPGFNLEEGLSRLDGNWEVYSHLLKLFYQEYQGFAGQIRTALADGDRRTCNDLVHGLKGAAGNVGAQKLYGCTIALEGIWQSGKIRLLTEVPELTILLQTLAEALQSVQSLEEEPPAKVEEEIGFARSLTSADCDRILALVARISLSLESDLIEAIVLLDLLQHELAGTSLEANCNRLEDELTNFDRTDPNLQRAQQLLLELKNTISINN</sequence>
<evidence type="ECO:0000256" key="14">
    <source>
        <dbReference type="PROSITE-ProRule" id="PRU00169"/>
    </source>
</evidence>
<comment type="subcellular location">
    <subcellularLocation>
        <location evidence="2">Cell membrane</location>
        <topology evidence="2">Multi-pass membrane protein</topology>
    </subcellularLocation>
</comment>
<dbReference type="Pfam" id="PF01627">
    <property type="entry name" value="Hpt"/>
    <property type="match status" value="1"/>
</dbReference>
<dbReference type="RefSeq" id="WP_283756874.1">
    <property type="nucleotide sequence ID" value="NZ_JAQOSQ010000002.1"/>
</dbReference>
<keyword evidence="8" id="KW-0808">Transferase</keyword>
<evidence type="ECO:0000256" key="12">
    <source>
        <dbReference type="ARBA" id="ARBA00023136"/>
    </source>
</evidence>
<dbReference type="InterPro" id="IPR001789">
    <property type="entry name" value="Sig_transdc_resp-reg_receiver"/>
</dbReference>
<dbReference type="InterPro" id="IPR004358">
    <property type="entry name" value="Sig_transdc_His_kin-like_C"/>
</dbReference>
<evidence type="ECO:0000256" key="1">
    <source>
        <dbReference type="ARBA" id="ARBA00000085"/>
    </source>
</evidence>
<comment type="caution">
    <text evidence="22">The sequence shown here is derived from an EMBL/GenBank/DDBJ whole genome shotgun (WGS) entry which is preliminary data.</text>
</comment>
<feature type="domain" description="Response regulatory" evidence="17">
    <location>
        <begin position="685"/>
        <end position="807"/>
    </location>
</feature>
<evidence type="ECO:0000313" key="23">
    <source>
        <dbReference type="Proteomes" id="UP001232992"/>
    </source>
</evidence>
<gene>
    <name evidence="22" type="ORF">PMH09_03360</name>
</gene>
<feature type="domain" description="PAC" evidence="19">
    <location>
        <begin position="374"/>
        <end position="426"/>
    </location>
</feature>
<dbReference type="PROSITE" id="PS50110">
    <property type="entry name" value="RESPONSE_REGULATORY"/>
    <property type="match status" value="2"/>
</dbReference>
<dbReference type="Gene3D" id="2.10.70.100">
    <property type="match status" value="1"/>
</dbReference>
<dbReference type="Pfam" id="PF00072">
    <property type="entry name" value="Response_reg"/>
    <property type="match status" value="2"/>
</dbReference>
<keyword evidence="23" id="KW-1185">Reference proteome</keyword>
<keyword evidence="12" id="KW-0472">Membrane</keyword>
<keyword evidence="6" id="KW-0812">Transmembrane</keyword>
<dbReference type="PROSITE" id="PS50109">
    <property type="entry name" value="HIS_KIN"/>
    <property type="match status" value="1"/>
</dbReference>
<dbReference type="PROSITE" id="PS50894">
    <property type="entry name" value="HPT"/>
    <property type="match status" value="1"/>
</dbReference>
<dbReference type="CDD" id="cd16922">
    <property type="entry name" value="HATPase_EvgS-ArcB-TorS-like"/>
    <property type="match status" value="1"/>
</dbReference>
<evidence type="ECO:0000259" key="17">
    <source>
        <dbReference type="PROSITE" id="PS50110"/>
    </source>
</evidence>
<dbReference type="InterPro" id="IPR008207">
    <property type="entry name" value="Sig_transdc_His_kin_Hpt_dom"/>
</dbReference>
<dbReference type="InterPro" id="IPR036097">
    <property type="entry name" value="HisK_dim/P_sf"/>
</dbReference>
<keyword evidence="8" id="KW-0418">Kinase</keyword>
<protein>
    <recommendedName>
        <fullName evidence="3">histidine kinase</fullName>
        <ecNumber evidence="3">2.7.13.3</ecNumber>
    </recommendedName>
</protein>
<accession>A0ABT7BSQ4</accession>
<dbReference type="Gene3D" id="3.30.450.20">
    <property type="entry name" value="PAS domain"/>
    <property type="match status" value="2"/>
</dbReference>
<dbReference type="CDD" id="cd17546">
    <property type="entry name" value="REC_hyHK_CKI1_RcsC-like"/>
    <property type="match status" value="2"/>
</dbReference>
<dbReference type="InterPro" id="IPR003661">
    <property type="entry name" value="HisK_dim/P_dom"/>
</dbReference>
<dbReference type="PANTHER" id="PTHR45339:SF1">
    <property type="entry name" value="HYBRID SIGNAL TRANSDUCTION HISTIDINE KINASE J"/>
    <property type="match status" value="1"/>
</dbReference>
<dbReference type="SUPFAM" id="SSF55785">
    <property type="entry name" value="PYP-like sensor domain (PAS domain)"/>
    <property type="match status" value="2"/>
</dbReference>
<feature type="domain" description="CBS" evidence="21">
    <location>
        <begin position="91"/>
        <end position="153"/>
    </location>
</feature>
<dbReference type="InterPro" id="IPR005467">
    <property type="entry name" value="His_kinase_dom"/>
</dbReference>
<evidence type="ECO:0000259" key="18">
    <source>
        <dbReference type="PROSITE" id="PS50112"/>
    </source>
</evidence>
<dbReference type="SMART" id="SM00388">
    <property type="entry name" value="HisKA"/>
    <property type="match status" value="1"/>
</dbReference>
<dbReference type="Gene3D" id="1.20.120.160">
    <property type="entry name" value="HPT domain"/>
    <property type="match status" value="1"/>
</dbReference>
<dbReference type="CDD" id="cd00082">
    <property type="entry name" value="HisKA"/>
    <property type="match status" value="1"/>
</dbReference>
<evidence type="ECO:0000256" key="8">
    <source>
        <dbReference type="ARBA" id="ARBA00022777"/>
    </source>
</evidence>
<dbReference type="SUPFAM" id="SSF52172">
    <property type="entry name" value="CheY-like"/>
    <property type="match status" value="2"/>
</dbReference>
<dbReference type="Gene3D" id="1.10.287.130">
    <property type="match status" value="1"/>
</dbReference>
<dbReference type="PROSITE" id="PS50112">
    <property type="entry name" value="PAS"/>
    <property type="match status" value="1"/>
</dbReference>
<dbReference type="InterPro" id="IPR000644">
    <property type="entry name" value="CBS_dom"/>
</dbReference>
<dbReference type="SMART" id="SM00387">
    <property type="entry name" value="HATPase_c"/>
    <property type="match status" value="1"/>
</dbReference>